<proteinExistence type="predicted"/>
<organism evidence="1">
    <name type="scientific">Anguilla anguilla</name>
    <name type="common">European freshwater eel</name>
    <name type="synonym">Muraena anguilla</name>
    <dbReference type="NCBI Taxonomy" id="7936"/>
    <lineage>
        <taxon>Eukaryota</taxon>
        <taxon>Metazoa</taxon>
        <taxon>Chordata</taxon>
        <taxon>Craniata</taxon>
        <taxon>Vertebrata</taxon>
        <taxon>Euteleostomi</taxon>
        <taxon>Actinopterygii</taxon>
        <taxon>Neopterygii</taxon>
        <taxon>Teleostei</taxon>
        <taxon>Anguilliformes</taxon>
        <taxon>Anguillidae</taxon>
        <taxon>Anguilla</taxon>
    </lineage>
</organism>
<dbReference type="AlphaFoldDB" id="A0A0E9RJB6"/>
<reference evidence="1" key="2">
    <citation type="journal article" date="2015" name="Fish Shellfish Immunol.">
        <title>Early steps in the European eel (Anguilla anguilla)-Vibrio vulnificus interaction in the gills: Role of the RtxA13 toxin.</title>
        <authorList>
            <person name="Callol A."/>
            <person name="Pajuelo D."/>
            <person name="Ebbesson L."/>
            <person name="Teles M."/>
            <person name="MacKenzie S."/>
            <person name="Amaro C."/>
        </authorList>
    </citation>
    <scope>NUCLEOTIDE SEQUENCE</scope>
</reference>
<accession>A0A0E9RJB6</accession>
<sequence>MIAVQIGINVNAPTRFVTGRIHFS</sequence>
<evidence type="ECO:0000313" key="1">
    <source>
        <dbReference type="EMBL" id="JAH28555.1"/>
    </source>
</evidence>
<protein>
    <submittedName>
        <fullName evidence="1">Uncharacterized protein</fullName>
    </submittedName>
</protein>
<reference evidence="1" key="1">
    <citation type="submission" date="2014-11" db="EMBL/GenBank/DDBJ databases">
        <authorList>
            <person name="Amaro Gonzalez C."/>
        </authorList>
    </citation>
    <scope>NUCLEOTIDE SEQUENCE</scope>
</reference>
<dbReference type="EMBL" id="GBXM01080022">
    <property type="protein sequence ID" value="JAH28555.1"/>
    <property type="molecule type" value="Transcribed_RNA"/>
</dbReference>
<name>A0A0E9RJB6_ANGAN</name>